<gene>
    <name evidence="2" type="ORF">QA541_02940</name>
</gene>
<reference evidence="2" key="1">
    <citation type="submission" date="2023-04" db="EMBL/GenBank/DDBJ databases">
        <title>Macrococci isolated from food, foodproducing animals, and human clinical materials.</title>
        <authorList>
            <person name="Maslanova I."/>
            <person name="Svec P."/>
            <person name="Sedlacek I."/>
            <person name="Novakova D."/>
            <person name="Keller J.E."/>
            <person name="Schwendener S."/>
            <person name="Finstrlova A."/>
            <person name="Botka T."/>
            <person name="Kovarovic V."/>
            <person name="Petras P."/>
            <person name="Perreten V."/>
            <person name="Pantucek R."/>
        </authorList>
    </citation>
    <scope>NUCLEOTIDE SEQUENCE</scope>
    <source>
        <strain evidence="2">NRL/St 21/332</strain>
    </source>
</reference>
<organism evidence="2">
    <name type="scientific">Macrococcus psychrotolerans</name>
    <dbReference type="NCBI Taxonomy" id="3039389"/>
    <lineage>
        <taxon>Bacteria</taxon>
        <taxon>Bacillati</taxon>
        <taxon>Bacillota</taxon>
        <taxon>Bacilli</taxon>
        <taxon>Bacillales</taxon>
        <taxon>Staphylococcaceae</taxon>
        <taxon>Macrococcus</taxon>
    </lineage>
</organism>
<protein>
    <submittedName>
        <fullName evidence="2">Uncharacterized protein</fullName>
    </submittedName>
</protein>
<dbReference type="RefSeq" id="WP_420494255.1">
    <property type="nucleotide sequence ID" value="NZ_CP124577.1"/>
</dbReference>
<dbReference type="AlphaFoldDB" id="A0AAU6RAQ9"/>
<feature type="coiled-coil region" evidence="1">
    <location>
        <begin position="113"/>
        <end position="143"/>
    </location>
</feature>
<evidence type="ECO:0000313" key="2">
    <source>
        <dbReference type="EMBL" id="WZE67228.1"/>
    </source>
</evidence>
<name>A0AAU6RAQ9_9STAP</name>
<sequence length="214" mass="25016">MKTIKRKFKENAYSEVTIQLFNEVLYRKLEDRKKTKLEREACIKELKELDVKEDYCKRTGDYEKVIQLSKDKQDKLKRIEEIDNLLNHDDLKVSDDEHKQFNAAYNEEVNTINSDYKQQKKVVDEAIKNLTEAYKQLAVLKVEAGRRLSRKEYVDSNINGDSVTTIFRGVLPPSAVYQKDDTTEEAIARKVYQQLDNANGQAFKEVKTNRGEVK</sequence>
<keyword evidence="1" id="KW-0175">Coiled coil</keyword>
<dbReference type="EMBL" id="CP124577">
    <property type="protein sequence ID" value="WZE67228.1"/>
    <property type="molecule type" value="Genomic_DNA"/>
</dbReference>
<accession>A0AAU6RAQ9</accession>
<proteinExistence type="predicted"/>
<evidence type="ECO:0000256" key="1">
    <source>
        <dbReference type="SAM" id="Coils"/>
    </source>
</evidence>